<dbReference type="Gene3D" id="3.40.50.10420">
    <property type="entry name" value="NagB/RpiA/CoA transferase-like"/>
    <property type="match status" value="1"/>
</dbReference>
<dbReference type="GO" id="GO:0005524">
    <property type="term" value="F:ATP binding"/>
    <property type="evidence" value="ECO:0007669"/>
    <property type="project" value="UniProtKB-KW"/>
</dbReference>
<comment type="similarity">
    <text evidence="1 5">Belongs to the 5-formyltetrahydrofolate cyclo-ligase family.</text>
</comment>
<dbReference type="EC" id="6.3.3.2" evidence="5"/>
<dbReference type="GO" id="GO:0035999">
    <property type="term" value="P:tetrahydrofolate interconversion"/>
    <property type="evidence" value="ECO:0007669"/>
    <property type="project" value="TreeGrafter"/>
</dbReference>
<feature type="binding site" evidence="4">
    <location>
        <begin position="131"/>
        <end position="139"/>
    </location>
    <ligand>
        <name>ATP</name>
        <dbReference type="ChEBI" id="CHEBI:30616"/>
    </ligand>
</feature>
<keyword evidence="2 4" id="KW-0547">Nucleotide-binding</keyword>
<dbReference type="STRING" id="1193011.LEP1GSC058_1282"/>
<sequence>MLSKPEARKISKDSILRLPDRTKKENQIRERLREIIISFLGNRTSLRIIAFVADEYEIDPFPFEESPLISEQNVYFFFPKVQNQDLAFIKPERFETGAFSMPEPIGKEKISPKEADLILVPALAWSFEGARLGRGKGFYDRALSGVPKENLIGLTFESLFPCDFLAERHDIRVGTILTEKKNHCFPKKSDENSVR</sequence>
<evidence type="ECO:0000256" key="3">
    <source>
        <dbReference type="ARBA" id="ARBA00022840"/>
    </source>
</evidence>
<dbReference type="RefSeq" id="WP_016547543.1">
    <property type="nucleotide sequence ID" value="NZ_AKWZ02000001.1"/>
</dbReference>
<evidence type="ECO:0000256" key="2">
    <source>
        <dbReference type="ARBA" id="ARBA00022741"/>
    </source>
</evidence>
<organism evidence="6 7">
    <name type="scientific">Leptospira fainei serovar Hurstbridge str. BUT 6</name>
    <dbReference type="NCBI Taxonomy" id="1193011"/>
    <lineage>
        <taxon>Bacteria</taxon>
        <taxon>Pseudomonadati</taxon>
        <taxon>Spirochaetota</taxon>
        <taxon>Spirochaetia</taxon>
        <taxon>Leptospirales</taxon>
        <taxon>Leptospiraceae</taxon>
        <taxon>Leptospira</taxon>
    </lineage>
</organism>
<dbReference type="EMBL" id="AKWZ02000001">
    <property type="protein sequence ID" value="EPG76267.1"/>
    <property type="molecule type" value="Genomic_DNA"/>
</dbReference>
<evidence type="ECO:0000256" key="1">
    <source>
        <dbReference type="ARBA" id="ARBA00010638"/>
    </source>
</evidence>
<keyword evidence="7" id="KW-1185">Reference proteome</keyword>
<keyword evidence="5" id="KW-0460">Magnesium</keyword>
<dbReference type="GO" id="GO:0009396">
    <property type="term" value="P:folic acid-containing compound biosynthetic process"/>
    <property type="evidence" value="ECO:0007669"/>
    <property type="project" value="TreeGrafter"/>
</dbReference>
<feature type="binding site" evidence="4">
    <location>
        <position position="57"/>
    </location>
    <ligand>
        <name>substrate</name>
    </ligand>
</feature>
<evidence type="ECO:0000313" key="7">
    <source>
        <dbReference type="Proteomes" id="UP000014540"/>
    </source>
</evidence>
<keyword evidence="6" id="KW-0436">Ligase</keyword>
<gene>
    <name evidence="6" type="ORF">LEP1GSC058_1282</name>
</gene>
<dbReference type="SUPFAM" id="SSF100950">
    <property type="entry name" value="NagB/RpiA/CoA transferase-like"/>
    <property type="match status" value="1"/>
</dbReference>
<feature type="binding site" evidence="4">
    <location>
        <position position="52"/>
    </location>
    <ligand>
        <name>substrate</name>
    </ligand>
</feature>
<dbReference type="PANTHER" id="PTHR23407:SF1">
    <property type="entry name" value="5-FORMYLTETRAHYDROFOLATE CYCLO-LIGASE"/>
    <property type="match status" value="1"/>
</dbReference>
<dbReference type="Proteomes" id="UP000014540">
    <property type="component" value="Unassembled WGS sequence"/>
</dbReference>
<dbReference type="OrthoDB" id="9801938at2"/>
<dbReference type="PANTHER" id="PTHR23407">
    <property type="entry name" value="ATPASE INHIBITOR/5-FORMYLTETRAHYDROFOLATE CYCLO-LIGASE"/>
    <property type="match status" value="1"/>
</dbReference>
<accession>S3W882</accession>
<dbReference type="AlphaFoldDB" id="S3W882"/>
<dbReference type="PIRSF" id="PIRSF006806">
    <property type="entry name" value="FTHF_cligase"/>
    <property type="match status" value="1"/>
</dbReference>
<comment type="catalytic activity">
    <reaction evidence="5">
        <text>(6S)-5-formyl-5,6,7,8-tetrahydrofolate + ATP = (6R)-5,10-methenyltetrahydrofolate + ADP + phosphate</text>
        <dbReference type="Rhea" id="RHEA:10488"/>
        <dbReference type="ChEBI" id="CHEBI:30616"/>
        <dbReference type="ChEBI" id="CHEBI:43474"/>
        <dbReference type="ChEBI" id="CHEBI:57455"/>
        <dbReference type="ChEBI" id="CHEBI:57457"/>
        <dbReference type="ChEBI" id="CHEBI:456216"/>
        <dbReference type="EC" id="6.3.3.2"/>
    </reaction>
</comment>
<evidence type="ECO:0000256" key="4">
    <source>
        <dbReference type="PIRSR" id="PIRSR006806-1"/>
    </source>
</evidence>
<name>S3W882_9LEPT</name>
<protein>
    <recommendedName>
        <fullName evidence="5">5-formyltetrahydrofolate cyclo-ligase</fullName>
        <ecNumber evidence="5">6.3.3.2</ecNumber>
    </recommendedName>
</protein>
<dbReference type="NCBIfam" id="TIGR02727">
    <property type="entry name" value="MTHFS_bact"/>
    <property type="match status" value="1"/>
</dbReference>
<proteinExistence type="inferred from homology"/>
<dbReference type="InterPro" id="IPR002698">
    <property type="entry name" value="FTHF_cligase"/>
</dbReference>
<dbReference type="GO" id="GO:0030272">
    <property type="term" value="F:5-formyltetrahydrofolate cyclo-ligase activity"/>
    <property type="evidence" value="ECO:0007669"/>
    <property type="project" value="UniProtKB-EC"/>
</dbReference>
<dbReference type="GO" id="GO:0046872">
    <property type="term" value="F:metal ion binding"/>
    <property type="evidence" value="ECO:0007669"/>
    <property type="project" value="UniProtKB-KW"/>
</dbReference>
<dbReference type="InterPro" id="IPR024185">
    <property type="entry name" value="FTHF_cligase-like_sf"/>
</dbReference>
<comment type="cofactor">
    <cofactor evidence="5">
        <name>Mg(2+)</name>
        <dbReference type="ChEBI" id="CHEBI:18420"/>
    </cofactor>
</comment>
<dbReference type="InterPro" id="IPR037171">
    <property type="entry name" value="NagB/RpiA_transferase-like"/>
</dbReference>
<reference evidence="6" key="1">
    <citation type="submission" date="2013-04" db="EMBL/GenBank/DDBJ databases">
        <authorList>
            <person name="Harkins D.M."/>
            <person name="Durkin A.S."/>
            <person name="Selengut J.D."/>
            <person name="Sanka R."/>
            <person name="DePew J."/>
            <person name="Purushe J."/>
            <person name="Ahmed A."/>
            <person name="van der Linden H."/>
            <person name="Goris M.G.A."/>
            <person name="Hartskeerl R.A."/>
            <person name="Vinetz J.M."/>
            <person name="Sutton G.G."/>
            <person name="Nelson W.C."/>
            <person name="Fouts D.E."/>
        </authorList>
    </citation>
    <scope>NUCLEOTIDE SEQUENCE [LARGE SCALE GENOMIC DNA]</scope>
    <source>
        <strain evidence="6">BUT 6</strain>
    </source>
</reference>
<evidence type="ECO:0000256" key="5">
    <source>
        <dbReference type="RuleBase" id="RU361279"/>
    </source>
</evidence>
<dbReference type="Pfam" id="PF01812">
    <property type="entry name" value="5-FTHF_cyc-lig"/>
    <property type="match status" value="1"/>
</dbReference>
<keyword evidence="5" id="KW-0479">Metal-binding</keyword>
<comment type="caution">
    <text evidence="6">The sequence shown here is derived from an EMBL/GenBank/DDBJ whole genome shotgun (WGS) entry which is preliminary data.</text>
</comment>
<evidence type="ECO:0000313" key="6">
    <source>
        <dbReference type="EMBL" id="EPG76267.1"/>
    </source>
</evidence>
<keyword evidence="3 4" id="KW-0067">ATP-binding</keyword>